<sequence length="83" mass="9335">MVRHQRGYLLLEWIRQAEQDAPKPMKSFAGFLRQDLDAVTAGLTLPWSSGVVEGHVNRVKTLKRAMCGRASFALLRARILTQA</sequence>
<evidence type="ECO:0000313" key="3">
    <source>
        <dbReference type="Proteomes" id="UP000618795"/>
    </source>
</evidence>
<reference evidence="2" key="2">
    <citation type="submission" date="2020-09" db="EMBL/GenBank/DDBJ databases">
        <authorList>
            <person name="Sun Q."/>
            <person name="Ohkuma M."/>
        </authorList>
    </citation>
    <scope>NUCLEOTIDE SEQUENCE</scope>
    <source>
        <strain evidence="2">JCM 4369</strain>
    </source>
</reference>
<feature type="domain" description="Transposase IS204/IS1001/IS1096/IS1165 DDE" evidence="1">
    <location>
        <begin position="8"/>
        <end position="79"/>
    </location>
</feature>
<reference evidence="2" key="1">
    <citation type="journal article" date="2014" name="Int. J. Syst. Evol. Microbiol.">
        <title>Complete genome sequence of Corynebacterium casei LMG S-19264T (=DSM 44701T), isolated from a smear-ripened cheese.</title>
        <authorList>
            <consortium name="US DOE Joint Genome Institute (JGI-PGF)"/>
            <person name="Walter F."/>
            <person name="Albersmeier A."/>
            <person name="Kalinowski J."/>
            <person name="Ruckert C."/>
        </authorList>
    </citation>
    <scope>NUCLEOTIDE SEQUENCE</scope>
    <source>
        <strain evidence="2">JCM 4369</strain>
    </source>
</reference>
<dbReference type="AlphaFoldDB" id="A0A918IIM1"/>
<gene>
    <name evidence="2" type="ORF">GCM10010260_70380</name>
</gene>
<accession>A0A918IIM1</accession>
<proteinExistence type="predicted"/>
<dbReference type="InterPro" id="IPR002560">
    <property type="entry name" value="Transposase_DDE"/>
</dbReference>
<dbReference type="Proteomes" id="UP000618795">
    <property type="component" value="Unassembled WGS sequence"/>
</dbReference>
<comment type="caution">
    <text evidence="2">The sequence shown here is derived from an EMBL/GenBank/DDBJ whole genome shotgun (WGS) entry which is preliminary data.</text>
</comment>
<evidence type="ECO:0000313" key="2">
    <source>
        <dbReference type="EMBL" id="GGV20212.1"/>
    </source>
</evidence>
<organism evidence="2 3">
    <name type="scientific">Streptomyces filipinensis</name>
    <dbReference type="NCBI Taxonomy" id="66887"/>
    <lineage>
        <taxon>Bacteria</taxon>
        <taxon>Bacillati</taxon>
        <taxon>Actinomycetota</taxon>
        <taxon>Actinomycetes</taxon>
        <taxon>Kitasatosporales</taxon>
        <taxon>Streptomycetaceae</taxon>
        <taxon>Streptomyces</taxon>
    </lineage>
</organism>
<dbReference type="InterPro" id="IPR047951">
    <property type="entry name" value="Transpos_ISL3"/>
</dbReference>
<evidence type="ECO:0000259" key="1">
    <source>
        <dbReference type="Pfam" id="PF01610"/>
    </source>
</evidence>
<dbReference type="Pfam" id="PF01610">
    <property type="entry name" value="DDE_Tnp_ISL3"/>
    <property type="match status" value="1"/>
</dbReference>
<dbReference type="EMBL" id="BMTD01000021">
    <property type="protein sequence ID" value="GGV20212.1"/>
    <property type="molecule type" value="Genomic_DNA"/>
</dbReference>
<keyword evidence="3" id="KW-1185">Reference proteome</keyword>
<protein>
    <recommendedName>
        <fullName evidence="1">Transposase IS204/IS1001/IS1096/IS1165 DDE domain-containing protein</fullName>
    </recommendedName>
</protein>
<name>A0A918IIM1_9ACTN</name>
<dbReference type="PANTHER" id="PTHR33498:SF1">
    <property type="entry name" value="TRANSPOSASE FOR INSERTION SEQUENCE ELEMENT IS1557"/>
    <property type="match status" value="1"/>
</dbReference>
<dbReference type="PANTHER" id="PTHR33498">
    <property type="entry name" value="TRANSPOSASE FOR INSERTION SEQUENCE ELEMENT IS1557"/>
    <property type="match status" value="1"/>
</dbReference>